<evidence type="ECO:0000313" key="2">
    <source>
        <dbReference type="EMBL" id="MCH6264572.1"/>
    </source>
</evidence>
<reference evidence="1" key="1">
    <citation type="submission" date="2021-05" db="EMBL/GenBank/DDBJ databases">
        <title>Novel Bacillus species.</title>
        <authorList>
            <person name="Liu G."/>
        </authorList>
    </citation>
    <scope>NUCLEOTIDE SEQUENCE</scope>
    <source>
        <strain evidence="1 3">FJAT-50051</strain>
    </source>
</reference>
<dbReference type="EMBL" id="JAGYPE020000003">
    <property type="protein sequence ID" value="MCH6264572.1"/>
    <property type="molecule type" value="Genomic_DNA"/>
</dbReference>
<accession>A0A942T4Y3</accession>
<dbReference type="AlphaFoldDB" id="A0A942T4Y3"/>
<comment type="caution">
    <text evidence="1">The sequence shown here is derived from an EMBL/GenBank/DDBJ whole genome shotgun (WGS) entry which is preliminary data.</text>
</comment>
<proteinExistence type="predicted"/>
<dbReference type="InterPro" id="IPR024992">
    <property type="entry name" value="DUF3891"/>
</dbReference>
<dbReference type="Pfam" id="PF13030">
    <property type="entry name" value="DUF3891"/>
    <property type="match status" value="1"/>
</dbReference>
<dbReference type="EMBL" id="JAGYPE010000006">
    <property type="protein sequence ID" value="MBS4186199.1"/>
    <property type="molecule type" value="Genomic_DNA"/>
</dbReference>
<evidence type="ECO:0000313" key="3">
    <source>
        <dbReference type="Proteomes" id="UP000677265"/>
    </source>
</evidence>
<dbReference type="Proteomes" id="UP000677265">
    <property type="component" value="Unassembled WGS sequence"/>
</dbReference>
<protein>
    <submittedName>
        <fullName evidence="1">DUF3891 family protein</fullName>
    </submittedName>
</protein>
<sequence>MIIFEREDSFIMIKQDDHARISGIFVQSWKNDYFYGMELKDEVVLAISEHDRGWIEADEWPLWNNEKDKPYSFIDHPMKLKTAIYKKGIDEVECMSKYASLLCSLHFVSFLQNEVDPLAKEFVADERKRLHYLFDNLGIKGNIDMENLFMYHLKILKFCDNLSLYICLNEPGVEKADEHPFFRNGFPEAFPFANNQPIHAHWTDLETVELSHSPLSKQLQVYLPFKEVNKEEIMIKGLLKAYADTPETIRKVTF</sequence>
<name>A0A942T4Y3_9BACI</name>
<keyword evidence="3" id="KW-1185">Reference proteome</keyword>
<organism evidence="1">
    <name type="scientific">Neobacillus citreus</name>
    <dbReference type="NCBI Taxonomy" id="2833578"/>
    <lineage>
        <taxon>Bacteria</taxon>
        <taxon>Bacillati</taxon>
        <taxon>Bacillota</taxon>
        <taxon>Bacilli</taxon>
        <taxon>Bacillales</taxon>
        <taxon>Bacillaceae</taxon>
        <taxon>Neobacillus</taxon>
    </lineage>
</organism>
<gene>
    <name evidence="2" type="ORF">KHB02_003395</name>
    <name evidence="1" type="ORF">KHB02_32920</name>
</gene>
<dbReference type="RefSeq" id="WP_213145984.1">
    <property type="nucleotide sequence ID" value="NZ_JAGYPE020000003.1"/>
</dbReference>
<evidence type="ECO:0000313" key="1">
    <source>
        <dbReference type="EMBL" id="MBS4186199.1"/>
    </source>
</evidence>